<dbReference type="RefSeq" id="WP_210422116.1">
    <property type="nucleotide sequence ID" value="NZ_CP016616.1"/>
</dbReference>
<reference evidence="2" key="1">
    <citation type="submission" date="2016-07" db="EMBL/GenBank/DDBJ databases">
        <title>Microvirga ossetica sp. nov. a new species of rhizobia isolated from root nodules of the legume species Vicia alpestris Steven originated from North Ossetia region in the Caucasus.</title>
        <authorList>
            <person name="Safronova V.I."/>
            <person name="Kuznetsova I.G."/>
            <person name="Sazanova A.L."/>
            <person name="Belimov A."/>
            <person name="Andronov E."/>
            <person name="Osledkin Y.S."/>
            <person name="Onishchuk O.P."/>
            <person name="Kurchak O.N."/>
            <person name="Shaposhnikov A.I."/>
            <person name="Willems A."/>
            <person name="Tikhonovich I.A."/>
        </authorList>
    </citation>
    <scope>NUCLEOTIDE SEQUENCE [LARGE SCALE GENOMIC DNA]</scope>
    <source>
        <strain evidence="2">V5/3M</strain>
    </source>
</reference>
<evidence type="ECO:0000313" key="2">
    <source>
        <dbReference type="EMBL" id="ANY80546.1"/>
    </source>
</evidence>
<protein>
    <submittedName>
        <fullName evidence="2">Uncharacterized protein</fullName>
    </submittedName>
</protein>
<organism evidence="2">
    <name type="scientific">Microvirga ossetica</name>
    <dbReference type="NCBI Taxonomy" id="1882682"/>
    <lineage>
        <taxon>Bacteria</taxon>
        <taxon>Pseudomonadati</taxon>
        <taxon>Pseudomonadota</taxon>
        <taxon>Alphaproteobacteria</taxon>
        <taxon>Hyphomicrobiales</taxon>
        <taxon>Methylobacteriaceae</taxon>
        <taxon>Microvirga</taxon>
    </lineage>
</organism>
<dbReference type="AlphaFoldDB" id="A0A1B2EKP0"/>
<accession>A0A1B2EKP0</accession>
<gene>
    <name evidence="2" type="ORF">BB934_21850</name>
</gene>
<sequence length="102" mass="11007">MAKARKLYCSPNGDRWYLIRDASGEVFVRHEANRASGGHVALIEIGTFLGSGRGPEQQELLRLIGTLVNDGTAQDGGSRPASHPRTRCGQGSADLEQSQSDR</sequence>
<dbReference type="EMBL" id="CP016616">
    <property type="protein sequence ID" value="ANY80546.1"/>
    <property type="molecule type" value="Genomic_DNA"/>
</dbReference>
<proteinExistence type="predicted"/>
<dbReference type="KEGG" id="moc:BB934_21850"/>
<feature type="region of interest" description="Disordered" evidence="1">
    <location>
        <begin position="71"/>
        <end position="102"/>
    </location>
</feature>
<name>A0A1B2EKP0_9HYPH</name>
<evidence type="ECO:0000256" key="1">
    <source>
        <dbReference type="SAM" id="MobiDB-lite"/>
    </source>
</evidence>